<accession>I6Z564</accession>
<dbReference type="GO" id="GO:0032259">
    <property type="term" value="P:methylation"/>
    <property type="evidence" value="ECO:0007669"/>
    <property type="project" value="UniProtKB-KW"/>
</dbReference>
<reference evidence="2 3" key="1">
    <citation type="journal article" date="2013" name="PLoS ONE">
        <title>Genomic analysis of Melioribacter roseus, facultatively anaerobic organotrophic bacterium representing a novel deep lineage within Bacteriodetes/Chlorobi group.</title>
        <authorList>
            <person name="Kadnikov V.V."/>
            <person name="Mardanov A.V."/>
            <person name="Podosokorskaya O.A."/>
            <person name="Gavrilov S.N."/>
            <person name="Kublanov I.V."/>
            <person name="Beletsky A.V."/>
            <person name="Bonch-Osmolovskaya E.A."/>
            <person name="Ravin N.V."/>
        </authorList>
    </citation>
    <scope>NUCLEOTIDE SEQUENCE [LARGE SCALE GENOMIC DNA]</scope>
    <source>
        <strain evidence="3">JCM 17771 / P3M-2</strain>
    </source>
</reference>
<dbReference type="STRING" id="1191523.MROS_1055"/>
<keyword evidence="3" id="KW-1185">Reference proteome</keyword>
<dbReference type="PATRIC" id="fig|1191523.3.peg.1116"/>
<dbReference type="KEGG" id="mro:MROS_1055"/>
<dbReference type="RefSeq" id="WP_014855731.1">
    <property type="nucleotide sequence ID" value="NC_018178.1"/>
</dbReference>
<gene>
    <name evidence="2" type="ordered locus">MROS_1055</name>
</gene>
<dbReference type="AlphaFoldDB" id="I6Z564"/>
<dbReference type="SUPFAM" id="SSF53335">
    <property type="entry name" value="S-adenosyl-L-methionine-dependent methyltransferases"/>
    <property type="match status" value="1"/>
</dbReference>
<keyword evidence="2" id="KW-0489">Methyltransferase</keyword>
<sequence length="205" mass="23458">MNTLQEHWNKIFKETPEEKLGWYESEVTQTIRFLDGVNFENKLVFLPGAGTSRLVDGLIENGAILILNDISNEALTALRKRVGNPEKHYWYCGDISKPLPKEIPAVDIWIDRAVLHFLIEDKEINGYFENLNRIVKTNGYVLLAEFSLNGAQKCAGLNVHRYSADELIERVGCNFKLLKSEEYVYVNPSGGERPYIYTLFKRNGA</sequence>
<dbReference type="eggNOG" id="COG2226">
    <property type="taxonomic scope" value="Bacteria"/>
</dbReference>
<dbReference type="InterPro" id="IPR029063">
    <property type="entry name" value="SAM-dependent_MTases_sf"/>
</dbReference>
<name>I6Z564_MELRP</name>
<dbReference type="Pfam" id="PF08241">
    <property type="entry name" value="Methyltransf_11"/>
    <property type="match status" value="1"/>
</dbReference>
<proteinExistence type="predicted"/>
<dbReference type="HOGENOM" id="CLU_082414_0_0_10"/>
<organism evidence="2 3">
    <name type="scientific">Melioribacter roseus (strain DSM 23840 / JCM 17771 / VKM B-2668 / P3M-2)</name>
    <dbReference type="NCBI Taxonomy" id="1191523"/>
    <lineage>
        <taxon>Bacteria</taxon>
        <taxon>Pseudomonadati</taxon>
        <taxon>Ignavibacteriota</taxon>
        <taxon>Ignavibacteria</taxon>
        <taxon>Ignavibacteriales</taxon>
        <taxon>Melioribacteraceae</taxon>
        <taxon>Melioribacter</taxon>
    </lineage>
</organism>
<evidence type="ECO:0000313" key="3">
    <source>
        <dbReference type="Proteomes" id="UP000009011"/>
    </source>
</evidence>
<evidence type="ECO:0000259" key="1">
    <source>
        <dbReference type="Pfam" id="PF08241"/>
    </source>
</evidence>
<evidence type="ECO:0000313" key="2">
    <source>
        <dbReference type="EMBL" id="AFN74295.1"/>
    </source>
</evidence>
<dbReference type="GO" id="GO:0008757">
    <property type="term" value="F:S-adenosylmethionine-dependent methyltransferase activity"/>
    <property type="evidence" value="ECO:0007669"/>
    <property type="project" value="InterPro"/>
</dbReference>
<keyword evidence="2" id="KW-0808">Transferase</keyword>
<dbReference type="InterPro" id="IPR013216">
    <property type="entry name" value="Methyltransf_11"/>
</dbReference>
<protein>
    <submittedName>
        <fullName evidence="2">Methyltransferase type 12</fullName>
    </submittedName>
</protein>
<dbReference type="Gene3D" id="3.40.50.150">
    <property type="entry name" value="Vaccinia Virus protein VP39"/>
    <property type="match status" value="1"/>
</dbReference>
<dbReference type="CDD" id="cd02440">
    <property type="entry name" value="AdoMet_MTases"/>
    <property type="match status" value="1"/>
</dbReference>
<feature type="domain" description="Methyltransferase type 11" evidence="1">
    <location>
        <begin position="48"/>
        <end position="142"/>
    </location>
</feature>
<dbReference type="OrthoDB" id="9788660at2"/>
<dbReference type="Proteomes" id="UP000009011">
    <property type="component" value="Chromosome"/>
</dbReference>
<dbReference type="EMBL" id="CP003557">
    <property type="protein sequence ID" value="AFN74295.1"/>
    <property type="molecule type" value="Genomic_DNA"/>
</dbReference>